<proteinExistence type="predicted"/>
<evidence type="ECO:0000313" key="3">
    <source>
        <dbReference type="Proteomes" id="UP000467305"/>
    </source>
</evidence>
<keyword evidence="1" id="KW-0812">Transmembrane</keyword>
<accession>A0A7J5ACF1</accession>
<keyword evidence="1" id="KW-0472">Membrane</keyword>
<dbReference type="EMBL" id="WAAU01000024">
    <property type="protein sequence ID" value="KAB1155256.1"/>
    <property type="molecule type" value="Genomic_DNA"/>
</dbReference>
<comment type="caution">
    <text evidence="2">The sequence shown here is derived from an EMBL/GenBank/DDBJ whole genome shotgun (WGS) entry which is preliminary data.</text>
</comment>
<sequence length="64" mass="7601">MKNSYNQLNIEYVETKKVSLRIKYIAILFAIIFTFIPLAELINDFDYNYIVSYYYTFGCLGPIK</sequence>
<organism evidence="2 3">
    <name type="scientific">Tenacibaculum aiptasiae</name>
    <dbReference type="NCBI Taxonomy" id="426481"/>
    <lineage>
        <taxon>Bacteria</taxon>
        <taxon>Pseudomonadati</taxon>
        <taxon>Bacteroidota</taxon>
        <taxon>Flavobacteriia</taxon>
        <taxon>Flavobacteriales</taxon>
        <taxon>Flavobacteriaceae</taxon>
        <taxon>Tenacibaculum</taxon>
    </lineage>
</organism>
<evidence type="ECO:0000313" key="2">
    <source>
        <dbReference type="EMBL" id="KAB1155256.1"/>
    </source>
</evidence>
<dbReference type="RefSeq" id="WP_150900365.1">
    <property type="nucleotide sequence ID" value="NZ_WAAU01000024.1"/>
</dbReference>
<keyword evidence="1" id="KW-1133">Transmembrane helix</keyword>
<keyword evidence="3" id="KW-1185">Reference proteome</keyword>
<evidence type="ECO:0000256" key="1">
    <source>
        <dbReference type="SAM" id="Phobius"/>
    </source>
</evidence>
<dbReference type="Proteomes" id="UP000467305">
    <property type="component" value="Unassembled WGS sequence"/>
</dbReference>
<reference evidence="2 3" key="1">
    <citation type="submission" date="2019-09" db="EMBL/GenBank/DDBJ databases">
        <authorList>
            <person name="Cao W.R."/>
        </authorList>
    </citation>
    <scope>NUCLEOTIDE SEQUENCE [LARGE SCALE GENOMIC DNA]</scope>
    <source>
        <strain evidence="3">a4</strain>
    </source>
</reference>
<feature type="transmembrane region" description="Helical" evidence="1">
    <location>
        <begin position="21"/>
        <end position="39"/>
    </location>
</feature>
<dbReference type="AlphaFoldDB" id="A0A7J5ACF1"/>
<name>A0A7J5ACF1_9FLAO</name>
<gene>
    <name evidence="2" type="ORF">F7018_12320</name>
</gene>
<protein>
    <submittedName>
        <fullName evidence="2">Uncharacterized protein</fullName>
    </submittedName>
</protein>